<dbReference type="SUPFAM" id="SSF56059">
    <property type="entry name" value="Glutathione synthetase ATP-binding domain-like"/>
    <property type="match status" value="1"/>
</dbReference>
<dbReference type="Pfam" id="PF03133">
    <property type="entry name" value="TTL"/>
    <property type="match status" value="1"/>
</dbReference>
<evidence type="ECO:0000256" key="2">
    <source>
        <dbReference type="ARBA" id="ARBA00022490"/>
    </source>
</evidence>
<dbReference type="InterPro" id="IPR004344">
    <property type="entry name" value="TTL/TTLL_fam"/>
</dbReference>
<comment type="subcellular location">
    <subcellularLocation>
        <location evidence="1">Cytoplasm</location>
        <location evidence="1">Cytoskeleton</location>
        <location evidence="1">Flagellum axoneme</location>
    </subcellularLocation>
</comment>
<keyword evidence="7" id="KW-0206">Cytoskeleton</keyword>
<keyword evidence="6" id="KW-0282">Flagellum</keyword>
<dbReference type="InterPro" id="IPR013815">
    <property type="entry name" value="ATP_grasp_subdomain_1"/>
</dbReference>
<dbReference type="GO" id="GO:0005930">
    <property type="term" value="C:axoneme"/>
    <property type="evidence" value="ECO:0007669"/>
    <property type="project" value="TreeGrafter"/>
</dbReference>
<dbReference type="PROSITE" id="PS51221">
    <property type="entry name" value="TTL"/>
    <property type="match status" value="1"/>
</dbReference>
<dbReference type="Gene3D" id="3.30.1490.20">
    <property type="entry name" value="ATP-grasp fold, A domain"/>
    <property type="match status" value="1"/>
</dbReference>
<keyword evidence="11" id="KW-1185">Reference proteome</keyword>
<sequence length="662" mass="74960">RLRKAKLRVEKAIKEKKIFAVQGPYPVIRRLLRARGWVERKLPRNGRQLKQQLGDQKKQQLEKRASGGSDEQGEAVLNPGGAARPSLDTAEPLHHPWPHDKESKGEGEDEDKKEDGEQCNEDSDDIHDLMSFLVQDQVPNFLWTLRLGNIDQELLQRIEVVNRYPRLHALCTKEGLCQSLQNLSWFEQVDLNTFFPRCYRLGIMEEQEAFIEDFRLTAARSLLKLAVEKVGDRPVGTEQPPTSYKVPGDHVSHPMPSTAGPCSPLYPQLVEEALEVCEQHLGVLGHQDIDRKTPSPCRTCIAWDRFLQEYYRVAHEGARLVLSREQREQCKDLLQRLGEQLPQLGIEGNLNVWILKPSAKSRGRGKAGGSMRHRHPHGEGIPPSLCCPGIVCATRLEEVLELAQTCTAPSARVCEWVVQKYVERPLTIFNTKFDIRQWFVVTDWKPLTVWFYHDCYLRFCSRPFSLCHLEPARHLCNVSIQKQYRTSQLDPRLPPDKIWSNKQFQAHLAQLGRADAWQQVTVPGMKAAIVNALRCTRDQVGSRKGSFELFGADFLIGEDCQPWLLEINSCPTMSPSSAVTRRLCANVQRDTLRLVLDRKDNPTCSIGAFELLYREVGWGLGTATPQAPRAPTALCVSLQPAVSTCLTVGLKLMVQGCSLKKP</sequence>
<evidence type="ECO:0000256" key="4">
    <source>
        <dbReference type="ARBA" id="ARBA00022741"/>
    </source>
</evidence>
<keyword evidence="6" id="KW-0969">Cilium</keyword>
<keyword evidence="6" id="KW-0966">Cell projection</keyword>
<dbReference type="PANTHER" id="PTHR45870:SF2">
    <property type="entry name" value="TUBULIN MONOGLYCYLASE TTLL3"/>
    <property type="match status" value="1"/>
</dbReference>
<feature type="non-terminal residue" evidence="10">
    <location>
        <position position="1"/>
    </location>
</feature>
<keyword evidence="4" id="KW-0547">Nucleotide-binding</keyword>
<evidence type="ECO:0000313" key="10">
    <source>
        <dbReference type="EMBL" id="NXY57708.1"/>
    </source>
</evidence>
<dbReference type="AlphaFoldDB" id="A0A7L4KXQ3"/>
<keyword evidence="3" id="KW-0436">Ligase</keyword>
<reference evidence="10 11" key="1">
    <citation type="submission" date="2019-09" db="EMBL/GenBank/DDBJ databases">
        <title>Bird 10,000 Genomes (B10K) Project - Family phase.</title>
        <authorList>
            <person name="Zhang G."/>
        </authorList>
    </citation>
    <scope>NUCLEOTIDE SEQUENCE [LARGE SCALE GENOMIC DNA]</scope>
    <source>
        <strain evidence="10">B10K-OTA-212792</strain>
        <tissue evidence="10">Blood</tissue>
    </source>
</reference>
<evidence type="ECO:0000256" key="3">
    <source>
        <dbReference type="ARBA" id="ARBA00022598"/>
    </source>
</evidence>
<feature type="compositionally biased region" description="Acidic residues" evidence="9">
    <location>
        <begin position="107"/>
        <end position="121"/>
    </location>
</feature>
<feature type="region of interest" description="Disordered" evidence="9">
    <location>
        <begin position="48"/>
        <end position="121"/>
    </location>
</feature>
<dbReference type="GO" id="GO:0003341">
    <property type="term" value="P:cilium movement"/>
    <property type="evidence" value="ECO:0007669"/>
    <property type="project" value="TreeGrafter"/>
</dbReference>
<dbReference type="GO" id="GO:0015630">
    <property type="term" value="C:microtubule cytoskeleton"/>
    <property type="evidence" value="ECO:0007669"/>
    <property type="project" value="TreeGrafter"/>
</dbReference>
<evidence type="ECO:0000256" key="1">
    <source>
        <dbReference type="ARBA" id="ARBA00004611"/>
    </source>
</evidence>
<evidence type="ECO:0000313" key="11">
    <source>
        <dbReference type="Proteomes" id="UP000576729"/>
    </source>
</evidence>
<evidence type="ECO:0000256" key="9">
    <source>
        <dbReference type="SAM" id="MobiDB-lite"/>
    </source>
</evidence>
<evidence type="ECO:0000256" key="8">
    <source>
        <dbReference type="ARBA" id="ARBA00048944"/>
    </source>
</evidence>
<evidence type="ECO:0000256" key="6">
    <source>
        <dbReference type="ARBA" id="ARBA00022846"/>
    </source>
</evidence>
<organism evidence="10 11">
    <name type="scientific">Callaeas wilsoni</name>
    <name type="common">North Island kokako</name>
    <dbReference type="NCBI Taxonomy" id="1347786"/>
    <lineage>
        <taxon>Eukaryota</taxon>
        <taxon>Metazoa</taxon>
        <taxon>Chordata</taxon>
        <taxon>Craniata</taxon>
        <taxon>Vertebrata</taxon>
        <taxon>Euteleostomi</taxon>
        <taxon>Archelosauria</taxon>
        <taxon>Archosauria</taxon>
        <taxon>Dinosauria</taxon>
        <taxon>Saurischia</taxon>
        <taxon>Theropoda</taxon>
        <taxon>Coelurosauria</taxon>
        <taxon>Aves</taxon>
        <taxon>Neognathae</taxon>
        <taxon>Neoaves</taxon>
        <taxon>Telluraves</taxon>
        <taxon>Australaves</taxon>
        <taxon>Passeriformes</taxon>
        <taxon>Corvoidea</taxon>
        <taxon>Callaeidae</taxon>
        <taxon>Callaeas</taxon>
    </lineage>
</organism>
<feature type="compositionally biased region" description="Basic and acidic residues" evidence="9">
    <location>
        <begin position="91"/>
        <end position="106"/>
    </location>
</feature>
<feature type="non-terminal residue" evidence="10">
    <location>
        <position position="662"/>
    </location>
</feature>
<comment type="caution">
    <text evidence="10">The sequence shown here is derived from an EMBL/GenBank/DDBJ whole genome shotgun (WGS) entry which is preliminary data.</text>
</comment>
<protein>
    <submittedName>
        <fullName evidence="10">TTLL3 monoglycylase</fullName>
    </submittedName>
</protein>
<keyword evidence="2" id="KW-0963">Cytoplasm</keyword>
<dbReference type="Gene3D" id="3.30.470.20">
    <property type="entry name" value="ATP-grasp fold, B domain"/>
    <property type="match status" value="1"/>
</dbReference>
<dbReference type="GO" id="GO:0070736">
    <property type="term" value="F:protein-glycine ligase activity, initiating"/>
    <property type="evidence" value="ECO:0007669"/>
    <property type="project" value="TreeGrafter"/>
</dbReference>
<dbReference type="Proteomes" id="UP000576729">
    <property type="component" value="Unassembled WGS sequence"/>
</dbReference>
<dbReference type="GO" id="GO:0060271">
    <property type="term" value="P:cilium assembly"/>
    <property type="evidence" value="ECO:0007669"/>
    <property type="project" value="TreeGrafter"/>
</dbReference>
<dbReference type="EMBL" id="VWPU01008077">
    <property type="protein sequence ID" value="NXY57708.1"/>
    <property type="molecule type" value="Genomic_DNA"/>
</dbReference>
<dbReference type="InterPro" id="IPR051437">
    <property type="entry name" value="TTLL_monoglycylase"/>
</dbReference>
<accession>A0A7L4KXQ3</accession>
<evidence type="ECO:0000256" key="7">
    <source>
        <dbReference type="ARBA" id="ARBA00023212"/>
    </source>
</evidence>
<feature type="compositionally biased region" description="Basic and acidic residues" evidence="9">
    <location>
        <begin position="55"/>
        <end position="65"/>
    </location>
</feature>
<proteinExistence type="predicted"/>
<dbReference type="PANTHER" id="PTHR45870">
    <property type="entry name" value="TUBULIN MONOGLYCYLASE TTLL3"/>
    <property type="match status" value="1"/>
</dbReference>
<name>A0A7L4KXQ3_9CORV</name>
<comment type="catalytic activity">
    <reaction evidence="8">
        <text>L-glutamyl-[protein] + glycine + ATP = glycyl-L-glutamyl-[protein] + ADP + phosphate + H(+)</text>
        <dbReference type="Rhea" id="RHEA:67180"/>
        <dbReference type="Rhea" id="RHEA-COMP:10208"/>
        <dbReference type="Rhea" id="RHEA-COMP:17207"/>
        <dbReference type="ChEBI" id="CHEBI:15378"/>
        <dbReference type="ChEBI" id="CHEBI:29973"/>
        <dbReference type="ChEBI" id="CHEBI:30616"/>
        <dbReference type="ChEBI" id="CHEBI:43474"/>
        <dbReference type="ChEBI" id="CHEBI:57305"/>
        <dbReference type="ChEBI" id="CHEBI:167890"/>
        <dbReference type="ChEBI" id="CHEBI:456216"/>
    </reaction>
    <physiologicalReaction direction="left-to-right" evidence="8">
        <dbReference type="Rhea" id="RHEA:67181"/>
    </physiologicalReaction>
</comment>
<gene>
    <name evidence="10" type="primary">Ttll3</name>
    <name evidence="10" type="ORF">CALWIL_R01978</name>
</gene>
<dbReference type="GO" id="GO:0005524">
    <property type="term" value="F:ATP binding"/>
    <property type="evidence" value="ECO:0007669"/>
    <property type="project" value="UniProtKB-KW"/>
</dbReference>
<dbReference type="FunFam" id="3.30.470.20:FF:000032">
    <property type="entry name" value="tubulin monoglycylase TTLL3 isoform X2"/>
    <property type="match status" value="1"/>
</dbReference>
<keyword evidence="5" id="KW-0067">ATP-binding</keyword>
<evidence type="ECO:0000256" key="5">
    <source>
        <dbReference type="ARBA" id="ARBA00022840"/>
    </source>
</evidence>